<organism evidence="2 3">
    <name type="scientific">Cryptococcus neoformans Tu259-1</name>
    <dbReference type="NCBI Taxonomy" id="1230072"/>
    <lineage>
        <taxon>Eukaryota</taxon>
        <taxon>Fungi</taxon>
        <taxon>Dikarya</taxon>
        <taxon>Basidiomycota</taxon>
        <taxon>Agaricomycotina</taxon>
        <taxon>Tremellomycetes</taxon>
        <taxon>Tremellales</taxon>
        <taxon>Cryptococcaceae</taxon>
        <taxon>Cryptococcus</taxon>
        <taxon>Cryptococcus neoformans species complex</taxon>
    </lineage>
</organism>
<name>A0A854QGR4_CRYNE</name>
<reference evidence="2 3" key="1">
    <citation type="submission" date="2017-06" db="EMBL/GenBank/DDBJ databases">
        <title>Global population genomics of the pathogenic fungus Cryptococcus neoformans var. grubii.</title>
        <authorList>
            <person name="Cuomo C."/>
            <person name="Litvintseva A."/>
            <person name="Chen Y."/>
            <person name="Young S."/>
            <person name="Zeng Q."/>
            <person name="Chapman S."/>
            <person name="Gujja S."/>
            <person name="Saif S."/>
            <person name="Birren B."/>
        </authorList>
    </citation>
    <scope>NUCLEOTIDE SEQUENCE [LARGE SCALE GENOMIC DNA]</scope>
    <source>
        <strain evidence="2 3">Tu259-1</strain>
    </source>
</reference>
<feature type="region of interest" description="Disordered" evidence="1">
    <location>
        <begin position="128"/>
        <end position="169"/>
    </location>
</feature>
<accession>A0A854QGR4</accession>
<protein>
    <submittedName>
        <fullName evidence="2">Uncharacterized protein</fullName>
    </submittedName>
</protein>
<comment type="caution">
    <text evidence="2">The sequence shown here is derived from an EMBL/GenBank/DDBJ whole genome shotgun (WGS) entry which is preliminary data.</text>
</comment>
<dbReference type="EMBL" id="AMKT01000018">
    <property type="protein sequence ID" value="OXG27757.1"/>
    <property type="molecule type" value="Genomic_DNA"/>
</dbReference>
<sequence length="193" mass="21468">MPSRKKGRGRVIIVSDYILKAADFLEKKDDEGNVIERARRIICPGSQEDNWWTAQDVVKQGGRMPWSFHRYLLEDGQPKGLESVLQSRLSPKLLFGEDVEPPIEKALTIMLQNGLFVAKIYHDVMQESHSPASTTGQRALIPPRLDVTKQTSTSDGRNLPPDSCKINKTPLNTCDVVEAQGKVSGKARKDSVG</sequence>
<evidence type="ECO:0000256" key="1">
    <source>
        <dbReference type="SAM" id="MobiDB-lite"/>
    </source>
</evidence>
<evidence type="ECO:0000313" key="2">
    <source>
        <dbReference type="EMBL" id="OXG27757.1"/>
    </source>
</evidence>
<evidence type="ECO:0000313" key="3">
    <source>
        <dbReference type="Proteomes" id="UP000199727"/>
    </source>
</evidence>
<dbReference type="Proteomes" id="UP000199727">
    <property type="component" value="Unassembled WGS sequence"/>
</dbReference>
<proteinExistence type="predicted"/>
<dbReference type="AlphaFoldDB" id="A0A854QGR4"/>
<feature type="compositionally biased region" description="Polar residues" evidence="1">
    <location>
        <begin position="128"/>
        <end position="137"/>
    </location>
</feature>
<gene>
    <name evidence="2" type="ORF">C361_01028</name>
</gene>